<dbReference type="RefSeq" id="WP_118212634.1">
    <property type="nucleotide sequence ID" value="NZ_CAUBJD010000043.1"/>
</dbReference>
<feature type="transmembrane region" description="Helical" evidence="1">
    <location>
        <begin position="37"/>
        <end position="59"/>
    </location>
</feature>
<accession>A0A414P831</accession>
<dbReference type="EMBL" id="QRHG01000006">
    <property type="protein sequence ID" value="RHF62384.1"/>
    <property type="molecule type" value="Genomic_DNA"/>
</dbReference>
<feature type="transmembrane region" description="Helical" evidence="1">
    <location>
        <begin position="6"/>
        <end position="25"/>
    </location>
</feature>
<dbReference type="Pfam" id="PF16079">
    <property type="entry name" value="Phage_holin_5_2"/>
    <property type="match status" value="1"/>
</dbReference>
<reference evidence="2 3" key="1">
    <citation type="submission" date="2018-08" db="EMBL/GenBank/DDBJ databases">
        <title>A genome reference for cultivated species of the human gut microbiota.</title>
        <authorList>
            <person name="Zou Y."/>
            <person name="Xue W."/>
            <person name="Luo G."/>
        </authorList>
    </citation>
    <scope>NUCLEOTIDE SEQUENCE [LARGE SCALE GENOMIC DNA]</scope>
    <source>
        <strain evidence="2 3">AM25-1LB</strain>
    </source>
</reference>
<evidence type="ECO:0000313" key="3">
    <source>
        <dbReference type="Proteomes" id="UP000284902"/>
    </source>
</evidence>
<comment type="caution">
    <text evidence="2">The sequence shown here is derived from an EMBL/GenBank/DDBJ whole genome shotgun (WGS) entry which is preliminary data.</text>
</comment>
<evidence type="ECO:0000313" key="2">
    <source>
        <dbReference type="EMBL" id="RHF62384.1"/>
    </source>
</evidence>
<keyword evidence="1" id="KW-0472">Membrane</keyword>
<dbReference type="InterPro" id="IPR032111">
    <property type="entry name" value="Clostridium_phage_holin"/>
</dbReference>
<gene>
    <name evidence="2" type="ORF">DW672_03845</name>
</gene>
<evidence type="ECO:0000256" key="1">
    <source>
        <dbReference type="SAM" id="Phobius"/>
    </source>
</evidence>
<name>A0A414P831_9FIRM</name>
<dbReference type="AlphaFoldDB" id="A0A414P831"/>
<dbReference type="Proteomes" id="UP000284902">
    <property type="component" value="Unassembled WGS sequence"/>
</dbReference>
<proteinExistence type="predicted"/>
<sequence>MDFTILTDHFVLVVMIACLVVGYIIKHATFLKKIPNDDIPVILAVVGAILNLIVSGMSIESAVYGAVMGLASTGLHQGFKTFVEGKNDTTSKETD</sequence>
<keyword evidence="1" id="KW-1133">Transmembrane helix</keyword>
<protein>
    <submittedName>
        <fullName evidence="2">Holin</fullName>
    </submittedName>
</protein>
<organism evidence="2 3">
    <name type="scientific">[Ruminococcus] lactaris</name>
    <dbReference type="NCBI Taxonomy" id="46228"/>
    <lineage>
        <taxon>Bacteria</taxon>
        <taxon>Bacillati</taxon>
        <taxon>Bacillota</taxon>
        <taxon>Clostridia</taxon>
        <taxon>Lachnospirales</taxon>
        <taxon>Lachnospiraceae</taxon>
        <taxon>Mediterraneibacter</taxon>
    </lineage>
</organism>
<keyword evidence="1" id="KW-0812">Transmembrane</keyword>